<organism evidence="10 11">
    <name type="scientific">Pseudothauera nasutitermitis</name>
    <dbReference type="NCBI Taxonomy" id="2565930"/>
    <lineage>
        <taxon>Bacteria</taxon>
        <taxon>Pseudomonadati</taxon>
        <taxon>Pseudomonadota</taxon>
        <taxon>Betaproteobacteria</taxon>
        <taxon>Rhodocyclales</taxon>
        <taxon>Zoogloeaceae</taxon>
        <taxon>Pseudothauera</taxon>
    </lineage>
</organism>
<protein>
    <recommendedName>
        <fullName evidence="8">Ribonuclease VapC</fullName>
        <shortName evidence="8">RNase VapC</shortName>
        <ecNumber evidence="8">3.1.-.-</ecNumber>
    </recommendedName>
    <alternativeName>
        <fullName evidence="8">Toxin VapC</fullName>
    </alternativeName>
</protein>
<dbReference type="AlphaFoldDB" id="A0A4S4AZN0"/>
<evidence type="ECO:0000256" key="6">
    <source>
        <dbReference type="ARBA" id="ARBA00022842"/>
    </source>
</evidence>
<dbReference type="OrthoDB" id="9796690at2"/>
<dbReference type="RefSeq" id="WP_136347845.1">
    <property type="nucleotide sequence ID" value="NZ_SSOC01000003.1"/>
</dbReference>
<comment type="similarity">
    <text evidence="7 8">Belongs to the PINc/VapC protein family.</text>
</comment>
<gene>
    <name evidence="8" type="primary">vapC</name>
    <name evidence="10" type="ORF">E6C76_08700</name>
</gene>
<feature type="domain" description="PIN" evidence="9">
    <location>
        <begin position="5"/>
        <end position="124"/>
    </location>
</feature>
<evidence type="ECO:0000256" key="1">
    <source>
        <dbReference type="ARBA" id="ARBA00001946"/>
    </source>
</evidence>
<dbReference type="SUPFAM" id="SSF88723">
    <property type="entry name" value="PIN domain-like"/>
    <property type="match status" value="1"/>
</dbReference>
<dbReference type="InterPro" id="IPR029060">
    <property type="entry name" value="PIN-like_dom_sf"/>
</dbReference>
<feature type="binding site" evidence="8">
    <location>
        <position position="8"/>
    </location>
    <ligand>
        <name>Mg(2+)</name>
        <dbReference type="ChEBI" id="CHEBI:18420"/>
    </ligand>
</feature>
<dbReference type="CDD" id="cd18745">
    <property type="entry name" value="PIN_VapC4-5_FitB-like"/>
    <property type="match status" value="1"/>
</dbReference>
<keyword evidence="5 8" id="KW-0378">Hydrolase</keyword>
<comment type="caution">
    <text evidence="10">The sequence shown here is derived from an EMBL/GenBank/DDBJ whole genome shotgun (WGS) entry which is preliminary data.</text>
</comment>
<keyword evidence="8" id="KW-0800">Toxin</keyword>
<reference evidence="10 11" key="1">
    <citation type="submission" date="2019-04" db="EMBL/GenBank/DDBJ databases">
        <title>Azoarcus nasutitermitis sp. nov. isolated from termite nest.</title>
        <authorList>
            <person name="Lin S.-Y."/>
            <person name="Hameed A."/>
            <person name="Hsu Y.-H."/>
            <person name="Young C.-C."/>
        </authorList>
    </citation>
    <scope>NUCLEOTIDE SEQUENCE [LARGE SCALE GENOMIC DNA]</scope>
    <source>
        <strain evidence="10 11">CC-YHH838</strain>
    </source>
</reference>
<dbReference type="GO" id="GO:0090729">
    <property type="term" value="F:toxin activity"/>
    <property type="evidence" value="ECO:0007669"/>
    <property type="project" value="UniProtKB-KW"/>
</dbReference>
<evidence type="ECO:0000259" key="9">
    <source>
        <dbReference type="Pfam" id="PF01850"/>
    </source>
</evidence>
<dbReference type="Pfam" id="PF01850">
    <property type="entry name" value="PIN"/>
    <property type="match status" value="1"/>
</dbReference>
<feature type="binding site" evidence="8">
    <location>
        <position position="98"/>
    </location>
    <ligand>
        <name>Mg(2+)</name>
        <dbReference type="ChEBI" id="CHEBI:18420"/>
    </ligand>
</feature>
<dbReference type="EMBL" id="SSOC01000003">
    <property type="protein sequence ID" value="THF65639.1"/>
    <property type="molecule type" value="Genomic_DNA"/>
</dbReference>
<dbReference type="HAMAP" id="MF_00265">
    <property type="entry name" value="VapC_Nob1"/>
    <property type="match status" value="1"/>
</dbReference>
<evidence type="ECO:0000256" key="8">
    <source>
        <dbReference type="HAMAP-Rule" id="MF_00265"/>
    </source>
</evidence>
<evidence type="ECO:0000313" key="11">
    <source>
        <dbReference type="Proteomes" id="UP000308430"/>
    </source>
</evidence>
<dbReference type="InterPro" id="IPR050556">
    <property type="entry name" value="Type_II_TA_system_RNase"/>
</dbReference>
<accession>A0A4S4AZN0</accession>
<dbReference type="Proteomes" id="UP000308430">
    <property type="component" value="Unassembled WGS sequence"/>
</dbReference>
<evidence type="ECO:0000313" key="10">
    <source>
        <dbReference type="EMBL" id="THF65639.1"/>
    </source>
</evidence>
<dbReference type="GO" id="GO:0016787">
    <property type="term" value="F:hydrolase activity"/>
    <property type="evidence" value="ECO:0007669"/>
    <property type="project" value="UniProtKB-KW"/>
</dbReference>
<evidence type="ECO:0000256" key="7">
    <source>
        <dbReference type="ARBA" id="ARBA00038093"/>
    </source>
</evidence>
<sequence>MTPRYLLDTNAVTALLSGIDNPVSQRLRQHTPAEVAISSIVSHELFYGAFKSQRTEHNVARVDGLRFEVLPFDHEDARCAGQIRAQLAKAGTPTGPYDTLIAGQALARGMTLVTHNLAEFRRIGGLLVEDWQR</sequence>
<comment type="function">
    <text evidence="8">Toxic component of a toxin-antitoxin (TA) system. An RNase.</text>
</comment>
<dbReference type="PANTHER" id="PTHR33653">
    <property type="entry name" value="RIBONUCLEASE VAPC2"/>
    <property type="match status" value="1"/>
</dbReference>
<dbReference type="Gene3D" id="3.40.50.1010">
    <property type="entry name" value="5'-nuclease"/>
    <property type="match status" value="1"/>
</dbReference>
<keyword evidence="4 8" id="KW-0479">Metal-binding</keyword>
<dbReference type="GO" id="GO:0004540">
    <property type="term" value="F:RNA nuclease activity"/>
    <property type="evidence" value="ECO:0007669"/>
    <property type="project" value="InterPro"/>
</dbReference>
<dbReference type="GO" id="GO:0000287">
    <property type="term" value="F:magnesium ion binding"/>
    <property type="evidence" value="ECO:0007669"/>
    <property type="project" value="UniProtKB-UniRule"/>
</dbReference>
<proteinExistence type="inferred from homology"/>
<evidence type="ECO:0000256" key="4">
    <source>
        <dbReference type="ARBA" id="ARBA00022723"/>
    </source>
</evidence>
<keyword evidence="3 8" id="KW-0540">Nuclease</keyword>
<dbReference type="InterPro" id="IPR022907">
    <property type="entry name" value="VapC_family"/>
</dbReference>
<dbReference type="PANTHER" id="PTHR33653:SF1">
    <property type="entry name" value="RIBONUCLEASE VAPC2"/>
    <property type="match status" value="1"/>
</dbReference>
<evidence type="ECO:0000256" key="2">
    <source>
        <dbReference type="ARBA" id="ARBA00022649"/>
    </source>
</evidence>
<evidence type="ECO:0000256" key="5">
    <source>
        <dbReference type="ARBA" id="ARBA00022801"/>
    </source>
</evidence>
<evidence type="ECO:0000256" key="3">
    <source>
        <dbReference type="ARBA" id="ARBA00022722"/>
    </source>
</evidence>
<name>A0A4S4AZN0_9RHOO</name>
<dbReference type="EC" id="3.1.-.-" evidence="8"/>
<keyword evidence="11" id="KW-1185">Reference proteome</keyword>
<keyword evidence="2 8" id="KW-1277">Toxin-antitoxin system</keyword>
<comment type="cofactor">
    <cofactor evidence="1 8">
        <name>Mg(2+)</name>
        <dbReference type="ChEBI" id="CHEBI:18420"/>
    </cofactor>
</comment>
<dbReference type="InterPro" id="IPR002716">
    <property type="entry name" value="PIN_dom"/>
</dbReference>
<keyword evidence="6 8" id="KW-0460">Magnesium</keyword>